<reference evidence="2" key="1">
    <citation type="submission" date="2023-07" db="EMBL/GenBank/DDBJ databases">
        <title>The genome sequence of Rhodocytophaga aerolata KACC 12507.</title>
        <authorList>
            <person name="Zhang X."/>
        </authorList>
    </citation>
    <scope>NUCLEOTIDE SEQUENCE</scope>
    <source>
        <strain evidence="2">KACC 12507</strain>
    </source>
</reference>
<evidence type="ECO:0000313" key="2">
    <source>
        <dbReference type="EMBL" id="MDO1450420.1"/>
    </source>
</evidence>
<accession>A0ABT8REE3</accession>
<feature type="compositionally biased region" description="Polar residues" evidence="1">
    <location>
        <begin position="27"/>
        <end position="36"/>
    </location>
</feature>
<feature type="region of interest" description="Disordered" evidence="1">
    <location>
        <begin position="27"/>
        <end position="48"/>
    </location>
</feature>
<sequence>MHTDQGNAPEIPCLPRLNGLTYTLPQQQQTSDTLRSLFSPAPHTYSAT</sequence>
<evidence type="ECO:0000256" key="1">
    <source>
        <dbReference type="SAM" id="MobiDB-lite"/>
    </source>
</evidence>
<name>A0ABT8REE3_9BACT</name>
<gene>
    <name evidence="2" type="ORF">Q0590_29365</name>
</gene>
<keyword evidence="3" id="KW-1185">Reference proteome</keyword>
<protein>
    <submittedName>
        <fullName evidence="2">Uncharacterized protein</fullName>
    </submittedName>
</protein>
<dbReference type="Proteomes" id="UP001168528">
    <property type="component" value="Unassembled WGS sequence"/>
</dbReference>
<dbReference type="EMBL" id="JAUKPO010000030">
    <property type="protein sequence ID" value="MDO1450420.1"/>
    <property type="molecule type" value="Genomic_DNA"/>
</dbReference>
<dbReference type="RefSeq" id="WP_302041222.1">
    <property type="nucleotide sequence ID" value="NZ_JAUKPO010000030.1"/>
</dbReference>
<organism evidence="2 3">
    <name type="scientific">Rhodocytophaga aerolata</name>
    <dbReference type="NCBI Taxonomy" id="455078"/>
    <lineage>
        <taxon>Bacteria</taxon>
        <taxon>Pseudomonadati</taxon>
        <taxon>Bacteroidota</taxon>
        <taxon>Cytophagia</taxon>
        <taxon>Cytophagales</taxon>
        <taxon>Rhodocytophagaceae</taxon>
        <taxon>Rhodocytophaga</taxon>
    </lineage>
</organism>
<proteinExistence type="predicted"/>
<evidence type="ECO:0000313" key="3">
    <source>
        <dbReference type="Proteomes" id="UP001168528"/>
    </source>
</evidence>
<comment type="caution">
    <text evidence="2">The sequence shown here is derived from an EMBL/GenBank/DDBJ whole genome shotgun (WGS) entry which is preliminary data.</text>
</comment>